<dbReference type="Pfam" id="PF00290">
    <property type="entry name" value="Trp_syntA"/>
    <property type="match status" value="1"/>
</dbReference>
<keyword evidence="6" id="KW-0057">Aromatic amino acid biosynthesis</keyword>
<evidence type="ECO:0000256" key="1">
    <source>
        <dbReference type="ARBA" id="ARBA00004733"/>
    </source>
</evidence>
<dbReference type="UniPathway" id="UPA00035">
    <property type="reaction ID" value="UER00044"/>
</dbReference>
<dbReference type="SUPFAM" id="SSF51366">
    <property type="entry name" value="Ribulose-phoshate binding barrel"/>
    <property type="match status" value="1"/>
</dbReference>
<accession>A0A383E655</accession>
<evidence type="ECO:0000256" key="8">
    <source>
        <dbReference type="ARBA" id="ARBA00049047"/>
    </source>
</evidence>
<comment type="subunit">
    <text evidence="2">Tetramer of two alpha and two beta chains.</text>
</comment>
<comment type="catalytic activity">
    <reaction evidence="8">
        <text>(1S,2R)-1-C-(indol-3-yl)glycerol 3-phosphate + L-serine = D-glyceraldehyde 3-phosphate + L-tryptophan + H2O</text>
        <dbReference type="Rhea" id="RHEA:10532"/>
        <dbReference type="ChEBI" id="CHEBI:15377"/>
        <dbReference type="ChEBI" id="CHEBI:33384"/>
        <dbReference type="ChEBI" id="CHEBI:57912"/>
        <dbReference type="ChEBI" id="CHEBI:58866"/>
        <dbReference type="ChEBI" id="CHEBI:59776"/>
        <dbReference type="EC" id="4.2.1.20"/>
    </reaction>
</comment>
<evidence type="ECO:0000256" key="4">
    <source>
        <dbReference type="ARBA" id="ARBA00022605"/>
    </source>
</evidence>
<dbReference type="PANTHER" id="PTHR43406:SF1">
    <property type="entry name" value="TRYPTOPHAN SYNTHASE ALPHA CHAIN, CHLOROPLASTIC"/>
    <property type="match status" value="1"/>
</dbReference>
<reference evidence="9" key="1">
    <citation type="submission" date="2018-05" db="EMBL/GenBank/DDBJ databases">
        <authorList>
            <person name="Lanie J.A."/>
            <person name="Ng W.-L."/>
            <person name="Kazmierczak K.M."/>
            <person name="Andrzejewski T.M."/>
            <person name="Davidsen T.M."/>
            <person name="Wayne K.J."/>
            <person name="Tettelin H."/>
            <person name="Glass J.I."/>
            <person name="Rusch D."/>
            <person name="Podicherti R."/>
            <person name="Tsui H.-C.T."/>
            <person name="Winkler M.E."/>
        </authorList>
    </citation>
    <scope>NUCLEOTIDE SEQUENCE</scope>
</reference>
<dbReference type="EC" id="4.2.1.20" evidence="3"/>
<evidence type="ECO:0000256" key="5">
    <source>
        <dbReference type="ARBA" id="ARBA00022822"/>
    </source>
</evidence>
<dbReference type="EMBL" id="UINC01222936">
    <property type="protein sequence ID" value="SVE51923.1"/>
    <property type="molecule type" value="Genomic_DNA"/>
</dbReference>
<evidence type="ECO:0000313" key="9">
    <source>
        <dbReference type="EMBL" id="SVE51923.1"/>
    </source>
</evidence>
<dbReference type="InterPro" id="IPR011060">
    <property type="entry name" value="RibuloseP-bd_barrel"/>
</dbReference>
<dbReference type="AlphaFoldDB" id="A0A383E655"/>
<dbReference type="GO" id="GO:0005829">
    <property type="term" value="C:cytosol"/>
    <property type="evidence" value="ECO:0007669"/>
    <property type="project" value="TreeGrafter"/>
</dbReference>
<evidence type="ECO:0000256" key="3">
    <source>
        <dbReference type="ARBA" id="ARBA00012043"/>
    </source>
</evidence>
<protein>
    <recommendedName>
        <fullName evidence="3">tryptophan synthase</fullName>
        <ecNumber evidence="3">4.2.1.20</ecNumber>
    </recommendedName>
</protein>
<evidence type="ECO:0000256" key="2">
    <source>
        <dbReference type="ARBA" id="ARBA00011270"/>
    </source>
</evidence>
<comment type="pathway">
    <text evidence="1">Amino-acid biosynthesis; L-tryptophan biosynthesis; L-tryptophan from chorismate: step 5/5.</text>
</comment>
<keyword evidence="5" id="KW-0822">Tryptophan biosynthesis</keyword>
<organism evidence="9">
    <name type="scientific">marine metagenome</name>
    <dbReference type="NCBI Taxonomy" id="408172"/>
    <lineage>
        <taxon>unclassified sequences</taxon>
        <taxon>metagenomes</taxon>
        <taxon>ecological metagenomes</taxon>
    </lineage>
</organism>
<feature type="non-terminal residue" evidence="9">
    <location>
        <position position="101"/>
    </location>
</feature>
<dbReference type="InterPro" id="IPR002028">
    <property type="entry name" value="Trp_synthase_suA"/>
</dbReference>
<dbReference type="PANTHER" id="PTHR43406">
    <property type="entry name" value="TRYPTOPHAN SYNTHASE, ALPHA CHAIN"/>
    <property type="match status" value="1"/>
</dbReference>
<keyword evidence="4" id="KW-0028">Amino-acid biosynthesis</keyword>
<evidence type="ECO:0000256" key="6">
    <source>
        <dbReference type="ARBA" id="ARBA00023141"/>
    </source>
</evidence>
<sequence length="101" mass="11006">MFGSEFIKQSILSASAEGTAIIPFITAGYPEKNEFPNLVLALSEAADVIEIGVPFSDPMADGVTIQRSSHQAIESGVRLQWILQQLQAIEVKKPVILMSYL</sequence>
<dbReference type="InterPro" id="IPR013785">
    <property type="entry name" value="Aldolase_TIM"/>
</dbReference>
<dbReference type="Gene3D" id="3.20.20.70">
    <property type="entry name" value="Aldolase class I"/>
    <property type="match status" value="1"/>
</dbReference>
<proteinExistence type="predicted"/>
<evidence type="ECO:0000256" key="7">
    <source>
        <dbReference type="ARBA" id="ARBA00023239"/>
    </source>
</evidence>
<name>A0A383E655_9ZZZZ</name>
<dbReference type="PROSITE" id="PS00167">
    <property type="entry name" value="TRP_SYNTHASE_ALPHA"/>
    <property type="match status" value="1"/>
</dbReference>
<gene>
    <name evidence="9" type="ORF">METZ01_LOCUS504777</name>
</gene>
<dbReference type="GO" id="GO:0004834">
    <property type="term" value="F:tryptophan synthase activity"/>
    <property type="evidence" value="ECO:0007669"/>
    <property type="project" value="UniProtKB-EC"/>
</dbReference>
<keyword evidence="7" id="KW-0456">Lyase</keyword>
<dbReference type="InterPro" id="IPR018204">
    <property type="entry name" value="Trp_synthase_alpha_AS"/>
</dbReference>